<dbReference type="Proteomes" id="UP000008021">
    <property type="component" value="Chromosome 1"/>
</dbReference>
<reference evidence="1" key="2">
    <citation type="submission" date="2018-05" db="EMBL/GenBank/DDBJ databases">
        <title>OmerRS3 (Oryza meridionalis Reference Sequence Version 3).</title>
        <authorList>
            <person name="Zhang J."/>
            <person name="Kudrna D."/>
            <person name="Lee S."/>
            <person name="Talag J."/>
            <person name="Welchert J."/>
            <person name="Wing R.A."/>
        </authorList>
    </citation>
    <scope>NUCLEOTIDE SEQUENCE [LARGE SCALE GENOMIC DNA]</scope>
    <source>
        <strain evidence="1">cv. OR44</strain>
    </source>
</reference>
<proteinExistence type="predicted"/>
<accession>A0A0E0C8M0</accession>
<sequence>MRLPGAGGGEADEPMVLRSWRDRLKQQGAAGLLGRNEFEDLRFNFNAQQSNMYTSQHFDVIKDVSN</sequence>
<reference evidence="1" key="1">
    <citation type="submission" date="2015-04" db="UniProtKB">
        <authorList>
            <consortium name="EnsemblPlants"/>
        </authorList>
    </citation>
    <scope>IDENTIFICATION</scope>
</reference>
<dbReference type="AlphaFoldDB" id="A0A0E0C8M0"/>
<name>A0A0E0C8M0_9ORYZ</name>
<evidence type="ECO:0000313" key="2">
    <source>
        <dbReference type="Proteomes" id="UP000008021"/>
    </source>
</evidence>
<keyword evidence="2" id="KW-1185">Reference proteome</keyword>
<dbReference type="Gramene" id="OMERI01G30240.4">
    <property type="protein sequence ID" value="OMERI01G30240.4"/>
    <property type="gene ID" value="OMERI01G30240"/>
</dbReference>
<evidence type="ECO:0000313" key="1">
    <source>
        <dbReference type="EnsemblPlants" id="OMERI01G30240.4"/>
    </source>
</evidence>
<protein>
    <submittedName>
        <fullName evidence="1">Uncharacterized protein</fullName>
    </submittedName>
</protein>
<organism evidence="1">
    <name type="scientific">Oryza meridionalis</name>
    <dbReference type="NCBI Taxonomy" id="40149"/>
    <lineage>
        <taxon>Eukaryota</taxon>
        <taxon>Viridiplantae</taxon>
        <taxon>Streptophyta</taxon>
        <taxon>Embryophyta</taxon>
        <taxon>Tracheophyta</taxon>
        <taxon>Spermatophyta</taxon>
        <taxon>Magnoliopsida</taxon>
        <taxon>Liliopsida</taxon>
        <taxon>Poales</taxon>
        <taxon>Poaceae</taxon>
        <taxon>BOP clade</taxon>
        <taxon>Oryzoideae</taxon>
        <taxon>Oryzeae</taxon>
        <taxon>Oryzinae</taxon>
        <taxon>Oryza</taxon>
    </lineage>
</organism>
<dbReference type="EnsemblPlants" id="OMERI01G30240.4">
    <property type="protein sequence ID" value="OMERI01G30240.4"/>
    <property type="gene ID" value="OMERI01G30240"/>
</dbReference>
<dbReference type="HOGENOM" id="CLU_2835472_0_0_1"/>